<evidence type="ECO:0000259" key="6">
    <source>
        <dbReference type="Pfam" id="PF00107"/>
    </source>
</evidence>
<evidence type="ECO:0000256" key="4">
    <source>
        <dbReference type="ARBA" id="ARBA00022833"/>
    </source>
</evidence>
<dbReference type="GO" id="GO:0016491">
    <property type="term" value="F:oxidoreductase activity"/>
    <property type="evidence" value="ECO:0007669"/>
    <property type="project" value="UniProtKB-KW"/>
</dbReference>
<evidence type="ECO:0000256" key="3">
    <source>
        <dbReference type="ARBA" id="ARBA00022723"/>
    </source>
</evidence>
<dbReference type="PANTHER" id="PTHR43350">
    <property type="entry name" value="NAD-DEPENDENT ALCOHOL DEHYDROGENASE"/>
    <property type="match status" value="1"/>
</dbReference>
<dbReference type="EMBL" id="NIDE01000020">
    <property type="protein sequence ID" value="OWK34428.1"/>
    <property type="molecule type" value="Genomic_DNA"/>
</dbReference>
<dbReference type="Proteomes" id="UP000214646">
    <property type="component" value="Unassembled WGS sequence"/>
</dbReference>
<dbReference type="Gene3D" id="3.90.180.10">
    <property type="entry name" value="Medium-chain alcohol dehydrogenases, catalytic domain"/>
    <property type="match status" value="2"/>
</dbReference>
<feature type="domain" description="Alcohol dehydrogenase-like C-terminal" evidence="6">
    <location>
        <begin position="192"/>
        <end position="309"/>
    </location>
</feature>
<evidence type="ECO:0000313" key="8">
    <source>
        <dbReference type="Proteomes" id="UP000214646"/>
    </source>
</evidence>
<sequence length="377" mass="39992">MPDTMMGSARKGAVSQFAGTIPNTLIPPDREEFMVIARQAVITEPYKAGVREVELPAPAANQITIAAEYSAVSAGTELAVYTGTHQWLKDPNLPDWKFPFRSGYSAAGTVLAVGSDFPGVFKPGDRVSYPGNHASAETLTVGHERCRVWKLPDNLSFERAAVACISRYGLGASVRAGLTLGRSAAVLGLGIIGQFSLRCLLAAGASPVVGIDEVKMRRDAALAAGADFVIDPKAGDVKQQLAACLGTKGAEIIADATGVPDAIPVAMSLACDAGQVVVVGSPRGRAKEVNFYDDLHRRYIEVTGAHGNMLFEPAHTRLAGAWDINKAQLWLLRQLASGRLSLAGLVTHTITPEGLGDAYEGLLKKKDEYLGVLVKWK</sequence>
<dbReference type="InterPro" id="IPR011032">
    <property type="entry name" value="GroES-like_sf"/>
</dbReference>
<dbReference type="CDD" id="cd08255">
    <property type="entry name" value="2-desacetyl-2-hydroxyethyl_bacteriochlorophyllide_like"/>
    <property type="match status" value="1"/>
</dbReference>
<dbReference type="SUPFAM" id="SSF51735">
    <property type="entry name" value="NAD(P)-binding Rossmann-fold domains"/>
    <property type="match status" value="1"/>
</dbReference>
<gene>
    <name evidence="7" type="ORF">FRUB_10399</name>
</gene>
<comment type="similarity">
    <text evidence="2">Belongs to the zinc-containing alcohol dehydrogenase family.</text>
</comment>
<organism evidence="7 8">
    <name type="scientific">Fimbriiglobus ruber</name>
    <dbReference type="NCBI Taxonomy" id="1908690"/>
    <lineage>
        <taxon>Bacteria</taxon>
        <taxon>Pseudomonadati</taxon>
        <taxon>Planctomycetota</taxon>
        <taxon>Planctomycetia</taxon>
        <taxon>Gemmatales</taxon>
        <taxon>Gemmataceae</taxon>
        <taxon>Fimbriiglobus</taxon>
    </lineage>
</organism>
<name>A0A225D7A1_9BACT</name>
<comment type="cofactor">
    <cofactor evidence="1">
        <name>Zn(2+)</name>
        <dbReference type="ChEBI" id="CHEBI:29105"/>
    </cofactor>
</comment>
<keyword evidence="4" id="KW-0862">Zinc</keyword>
<proteinExistence type="inferred from homology"/>
<protein>
    <submittedName>
        <fullName evidence="7">2,3-butanediol dehydrogenase, R-alcohol forming, (R)-and (S)-acetoin-specific</fullName>
    </submittedName>
</protein>
<dbReference type="SUPFAM" id="SSF50129">
    <property type="entry name" value="GroES-like"/>
    <property type="match status" value="1"/>
</dbReference>
<dbReference type="InterPro" id="IPR036291">
    <property type="entry name" value="NAD(P)-bd_dom_sf"/>
</dbReference>
<evidence type="ECO:0000256" key="1">
    <source>
        <dbReference type="ARBA" id="ARBA00001947"/>
    </source>
</evidence>
<keyword evidence="8" id="KW-1185">Reference proteome</keyword>
<dbReference type="InterPro" id="IPR013149">
    <property type="entry name" value="ADH-like_C"/>
</dbReference>
<dbReference type="GO" id="GO:0046872">
    <property type="term" value="F:metal ion binding"/>
    <property type="evidence" value="ECO:0007669"/>
    <property type="project" value="UniProtKB-KW"/>
</dbReference>
<reference evidence="8" key="1">
    <citation type="submission" date="2017-06" db="EMBL/GenBank/DDBJ databases">
        <title>Genome analysis of Fimbriiglobus ruber SP5, the first member of the order Planctomycetales with confirmed chitinolytic capability.</title>
        <authorList>
            <person name="Ravin N.V."/>
            <person name="Rakitin A.L."/>
            <person name="Ivanova A.A."/>
            <person name="Beletsky A.V."/>
            <person name="Kulichevskaya I.S."/>
            <person name="Mardanov A.V."/>
            <person name="Dedysh S.N."/>
        </authorList>
    </citation>
    <scope>NUCLEOTIDE SEQUENCE [LARGE SCALE GENOMIC DNA]</scope>
    <source>
        <strain evidence="8">SP5</strain>
    </source>
</reference>
<evidence type="ECO:0000256" key="5">
    <source>
        <dbReference type="ARBA" id="ARBA00023002"/>
    </source>
</evidence>
<evidence type="ECO:0000256" key="2">
    <source>
        <dbReference type="ARBA" id="ARBA00008072"/>
    </source>
</evidence>
<evidence type="ECO:0000313" key="7">
    <source>
        <dbReference type="EMBL" id="OWK34428.1"/>
    </source>
</evidence>
<accession>A0A225D7A1</accession>
<dbReference type="PANTHER" id="PTHR43350:SF19">
    <property type="entry name" value="D-GULOSIDE 3-DEHYDROGENASE"/>
    <property type="match status" value="1"/>
</dbReference>
<dbReference type="Gene3D" id="3.40.50.720">
    <property type="entry name" value="NAD(P)-binding Rossmann-like Domain"/>
    <property type="match status" value="1"/>
</dbReference>
<comment type="caution">
    <text evidence="7">The sequence shown here is derived from an EMBL/GenBank/DDBJ whole genome shotgun (WGS) entry which is preliminary data.</text>
</comment>
<dbReference type="AlphaFoldDB" id="A0A225D7A1"/>
<keyword evidence="3" id="KW-0479">Metal-binding</keyword>
<dbReference type="Pfam" id="PF00107">
    <property type="entry name" value="ADH_zinc_N"/>
    <property type="match status" value="1"/>
</dbReference>
<keyword evidence="5" id="KW-0560">Oxidoreductase</keyword>